<dbReference type="Gene3D" id="2.60.40.10">
    <property type="entry name" value="Immunoglobulins"/>
    <property type="match status" value="1"/>
</dbReference>
<dbReference type="InterPro" id="IPR015943">
    <property type="entry name" value="WD40/YVTN_repeat-like_dom_sf"/>
</dbReference>
<dbReference type="PANTHER" id="PTHR43739:SF5">
    <property type="entry name" value="EXO-ALPHA-SIALIDASE"/>
    <property type="match status" value="1"/>
</dbReference>
<protein>
    <submittedName>
        <fullName evidence="3">PKD domain-containing protein</fullName>
    </submittedName>
</protein>
<keyword evidence="1" id="KW-1133">Transmembrane helix</keyword>
<dbReference type="SUPFAM" id="SSF49299">
    <property type="entry name" value="PKD domain"/>
    <property type="match status" value="1"/>
</dbReference>
<dbReference type="EMBL" id="CP094326">
    <property type="protein sequence ID" value="UNZ00198.1"/>
    <property type="molecule type" value="Genomic_DNA"/>
</dbReference>
<dbReference type="Gene3D" id="2.130.10.10">
    <property type="entry name" value="YVTN repeat-like/Quinoprotein amine dehydrogenase"/>
    <property type="match status" value="5"/>
</dbReference>
<keyword evidence="1" id="KW-0472">Membrane</keyword>
<evidence type="ECO:0000313" key="4">
    <source>
        <dbReference type="Proteomes" id="UP000829476"/>
    </source>
</evidence>
<sequence length="907" mass="101852">MIKRKGVLRLVLVCSLCIVYGVLMSFVNDESSIGKGKNAELQKKLYWSGQHKLSLWYNLMSHKGAGFFEVRDQFSAYFSKNPYIKTSEVKQYKKYMAAYYPNIDAAGNFIVPIENGEVNRKKPKAGNDWRQLFLKWNSKQDNAGVGVLRSIRIKPDEPETVLAGAATAGIWKTRNSGEDWMLVSGAVPEVEWVNEIIYSRKDPKVVYAATNIGVVKSVNAGDDWSYTSLKKTFPDKFGSLLWIDVPSISSDIIYATAEEKGVYTLYQSEDGGNSWVENYQTDNKIWDMKVKPDDPAVVYILEESEKTKWINFKRSETKGKSFNLVSKGFPVDHGSKAHRARLATTPANNNVVYIAIGFNGGGKNDMISFFKSSDAGKSFEKTCCGDREEPLENAMGLTDFLYDTCHLAQLTWNFAFTVSETDENVLACAANKLKVSTDGGKTWHFDLSGEVIKGREYDKYPTNNVHTGVHGDHHGLSIVGDHIWNGNDGGAYYSSDGGKTLVKDKTDGLGIQELWGFGQSFKNDIMAVGLNHNRICFRDDDVYGGWIGVNGADAMAANVNPIDDQYMYTHPWGHQRVKRSLEGVNGHQFQDLGIELGYITLDNLEFHPHKYYTIYGSDYGDRNKTYLLKKTVDNAKSWQTINSFTAEKKNAVSVKASFANADYVYAVVEPNKVIKSIDEGETWEEMSPPRSLVKDYALWRLAVSDQNPEHIWVTVKGNQDQVKVIGSIDGGVNWFDYSEGLPPYAIYSMIYQRGSDDIMYVGTRLGVYYRKKGMKQWELFGKGMQAANTSFMFINYAKGKLRVGTSRGLWENDLLELTAPKANITTDKTEVSKDDPFVRFADYSVVDQDAEYQWEFPGGTPSSSTEERPVVSYENASGGKYDVILTVKDKRGRSTQTLKGFISCKID</sequence>
<reference evidence="3 4" key="1">
    <citation type="journal article" date="2018" name="Int. J. Syst. Evol. Microbiol.">
        <title>Zhouia spongiae sp. nov., isolated from a marine sponge.</title>
        <authorList>
            <person name="Zhuang L."/>
            <person name="Lin B."/>
            <person name="Qin F."/>
            <person name="Luo L."/>
        </authorList>
    </citation>
    <scope>NUCLEOTIDE SEQUENCE [LARGE SCALE GENOMIC DNA]</scope>
    <source>
        <strain evidence="3 4">HN-Y44</strain>
    </source>
</reference>
<dbReference type="SUPFAM" id="SSF110296">
    <property type="entry name" value="Oligoxyloglucan reducing end-specific cellobiohydrolase"/>
    <property type="match status" value="2"/>
</dbReference>
<name>A0ABY3YQW0_9FLAO</name>
<dbReference type="InterPro" id="IPR013783">
    <property type="entry name" value="Ig-like_fold"/>
</dbReference>
<keyword evidence="1" id="KW-0812">Transmembrane</keyword>
<dbReference type="InterPro" id="IPR035986">
    <property type="entry name" value="PKD_dom_sf"/>
</dbReference>
<dbReference type="InterPro" id="IPR052025">
    <property type="entry name" value="Xyloglucanase_GH74"/>
</dbReference>
<dbReference type="InterPro" id="IPR022409">
    <property type="entry name" value="PKD/Chitinase_dom"/>
</dbReference>
<dbReference type="Proteomes" id="UP000829476">
    <property type="component" value="Chromosome"/>
</dbReference>
<keyword evidence="4" id="KW-1185">Reference proteome</keyword>
<dbReference type="RefSeq" id="WP_242938565.1">
    <property type="nucleotide sequence ID" value="NZ_CP094326.1"/>
</dbReference>
<organism evidence="3 4">
    <name type="scientific">Zhouia spongiae</name>
    <dbReference type="NCBI Taxonomy" id="2202721"/>
    <lineage>
        <taxon>Bacteria</taxon>
        <taxon>Pseudomonadati</taxon>
        <taxon>Bacteroidota</taxon>
        <taxon>Flavobacteriia</taxon>
        <taxon>Flavobacteriales</taxon>
        <taxon>Flavobacteriaceae</taxon>
        <taxon>Zhouia</taxon>
    </lineage>
</organism>
<proteinExistence type="predicted"/>
<feature type="domain" description="PKD" evidence="2">
    <location>
        <begin position="838"/>
        <end position="897"/>
    </location>
</feature>
<evidence type="ECO:0000313" key="3">
    <source>
        <dbReference type="EMBL" id="UNZ00198.1"/>
    </source>
</evidence>
<evidence type="ECO:0000259" key="2">
    <source>
        <dbReference type="PROSITE" id="PS50093"/>
    </source>
</evidence>
<feature type="transmembrane region" description="Helical" evidence="1">
    <location>
        <begin position="7"/>
        <end position="27"/>
    </location>
</feature>
<dbReference type="InterPro" id="IPR000601">
    <property type="entry name" value="PKD_dom"/>
</dbReference>
<evidence type="ECO:0000256" key="1">
    <source>
        <dbReference type="SAM" id="Phobius"/>
    </source>
</evidence>
<dbReference type="CDD" id="cd00146">
    <property type="entry name" value="PKD"/>
    <property type="match status" value="1"/>
</dbReference>
<gene>
    <name evidence="3" type="ORF">MQE36_07600</name>
</gene>
<accession>A0ABY3YQW0</accession>
<dbReference type="PROSITE" id="PS50093">
    <property type="entry name" value="PKD"/>
    <property type="match status" value="1"/>
</dbReference>
<dbReference type="PANTHER" id="PTHR43739">
    <property type="entry name" value="XYLOGLUCANASE (EUROFUNG)"/>
    <property type="match status" value="1"/>
</dbReference>
<dbReference type="SMART" id="SM00089">
    <property type="entry name" value="PKD"/>
    <property type="match status" value="1"/>
</dbReference>
<dbReference type="Pfam" id="PF00801">
    <property type="entry name" value="PKD"/>
    <property type="match status" value="1"/>
</dbReference>